<keyword evidence="3" id="KW-1185">Reference proteome</keyword>
<evidence type="ECO:0000313" key="3">
    <source>
        <dbReference type="Proteomes" id="UP001430953"/>
    </source>
</evidence>
<comment type="caution">
    <text evidence="2">The sequence shown here is derived from an EMBL/GenBank/DDBJ whole genome shotgun (WGS) entry which is preliminary data.</text>
</comment>
<gene>
    <name evidence="2" type="ORF">PUN28_004822</name>
</gene>
<reference evidence="2 3" key="1">
    <citation type="submission" date="2023-03" db="EMBL/GenBank/DDBJ databases">
        <title>High recombination rates correlate with genetic variation in Cardiocondyla obscurior ants.</title>
        <authorList>
            <person name="Errbii M."/>
        </authorList>
    </citation>
    <scope>NUCLEOTIDE SEQUENCE [LARGE SCALE GENOMIC DNA]</scope>
    <source>
        <strain evidence="2">Alpha-2009</strain>
        <tissue evidence="2">Whole body</tissue>
    </source>
</reference>
<sequence length="119" mass="13434">MLTGEGESLADNPLIFSPETSPFPSPFRRRGLTIGVRGCFSYFSTGNRKITRGYSPTCKYVKGLNFNIIRAVNLIVTRARCGEIYSTAVEPESDTQFECKLVFHDNETSRSKEHLFKCK</sequence>
<accession>A0AAW2GEH9</accession>
<name>A0AAW2GEH9_9HYME</name>
<dbReference type="Proteomes" id="UP001430953">
    <property type="component" value="Unassembled WGS sequence"/>
</dbReference>
<feature type="region of interest" description="Disordered" evidence="1">
    <location>
        <begin position="1"/>
        <end position="23"/>
    </location>
</feature>
<protein>
    <submittedName>
        <fullName evidence="2">Uncharacterized protein</fullName>
    </submittedName>
</protein>
<evidence type="ECO:0000313" key="2">
    <source>
        <dbReference type="EMBL" id="KAL0126005.1"/>
    </source>
</evidence>
<evidence type="ECO:0000256" key="1">
    <source>
        <dbReference type="SAM" id="MobiDB-lite"/>
    </source>
</evidence>
<proteinExistence type="predicted"/>
<organism evidence="2 3">
    <name type="scientific">Cardiocondyla obscurior</name>
    <dbReference type="NCBI Taxonomy" id="286306"/>
    <lineage>
        <taxon>Eukaryota</taxon>
        <taxon>Metazoa</taxon>
        <taxon>Ecdysozoa</taxon>
        <taxon>Arthropoda</taxon>
        <taxon>Hexapoda</taxon>
        <taxon>Insecta</taxon>
        <taxon>Pterygota</taxon>
        <taxon>Neoptera</taxon>
        <taxon>Endopterygota</taxon>
        <taxon>Hymenoptera</taxon>
        <taxon>Apocrita</taxon>
        <taxon>Aculeata</taxon>
        <taxon>Formicoidea</taxon>
        <taxon>Formicidae</taxon>
        <taxon>Myrmicinae</taxon>
        <taxon>Cardiocondyla</taxon>
    </lineage>
</organism>
<dbReference type="EMBL" id="JADYXP020000004">
    <property type="protein sequence ID" value="KAL0126005.1"/>
    <property type="molecule type" value="Genomic_DNA"/>
</dbReference>
<dbReference type="AlphaFoldDB" id="A0AAW2GEH9"/>